<dbReference type="Gene3D" id="3.40.50.1110">
    <property type="entry name" value="SGNH hydrolase"/>
    <property type="match status" value="1"/>
</dbReference>
<proteinExistence type="predicted"/>
<evidence type="ECO:0000313" key="5">
    <source>
        <dbReference type="Proteomes" id="UP000011021"/>
    </source>
</evidence>
<comment type="caution">
    <text evidence="4">The sequence shown here is derived from an EMBL/GenBank/DDBJ whole genome shotgun (WGS) entry which is preliminary data.</text>
</comment>
<dbReference type="RefSeq" id="WP_005673593.1">
    <property type="nucleotide sequence ID" value="NZ_CP146288.1"/>
</dbReference>
<dbReference type="PANTHER" id="PTHR30383">
    <property type="entry name" value="THIOESTERASE 1/PROTEASE 1/LYSOPHOSPHOLIPASE L1"/>
    <property type="match status" value="1"/>
</dbReference>
<accession>E7RXB5</accession>
<feature type="signal peptide" evidence="2">
    <location>
        <begin position="1"/>
        <end position="20"/>
    </location>
</feature>
<dbReference type="PANTHER" id="PTHR30383:SF5">
    <property type="entry name" value="SGNH HYDROLASE-TYPE ESTERASE DOMAIN-CONTAINING PROTEIN"/>
    <property type="match status" value="1"/>
</dbReference>
<dbReference type="STRING" id="887898.HMPREF0551_1328"/>
<protein>
    <submittedName>
        <fullName evidence="4">GDSL-like protein</fullName>
    </submittedName>
</protein>
<evidence type="ECO:0000256" key="1">
    <source>
        <dbReference type="SAM" id="MobiDB-lite"/>
    </source>
</evidence>
<name>E7RXB5_9BURK</name>
<dbReference type="eggNOG" id="COG2755">
    <property type="taxonomic scope" value="Bacteria"/>
</dbReference>
<reference evidence="4 5" key="1">
    <citation type="submission" date="2010-12" db="EMBL/GenBank/DDBJ databases">
        <authorList>
            <person name="Muzny D."/>
            <person name="Qin X."/>
            <person name="Deng J."/>
            <person name="Jiang H."/>
            <person name="Liu Y."/>
            <person name="Qu J."/>
            <person name="Song X.-Z."/>
            <person name="Zhang L."/>
            <person name="Thornton R."/>
            <person name="Coyle M."/>
            <person name="Francisco L."/>
            <person name="Jackson L."/>
            <person name="Javaid M."/>
            <person name="Korchina V."/>
            <person name="Kovar C."/>
            <person name="Mata R."/>
            <person name="Mathew T."/>
            <person name="Ngo R."/>
            <person name="Nguyen L."/>
            <person name="Nguyen N."/>
            <person name="Okwuonu G."/>
            <person name="Ongeri F."/>
            <person name="Pham C."/>
            <person name="Simmons D."/>
            <person name="Wilczek-Boney K."/>
            <person name="Hale W."/>
            <person name="Jakkamsetti A."/>
            <person name="Pham P."/>
            <person name="Ruth R."/>
            <person name="San Lucas F."/>
            <person name="Warren J."/>
            <person name="Zhang J."/>
            <person name="Zhao Z."/>
            <person name="Zhou C."/>
            <person name="Zhu D."/>
            <person name="Lee S."/>
            <person name="Bess C."/>
            <person name="Blankenburg K."/>
            <person name="Forbes L."/>
            <person name="Fu Q."/>
            <person name="Gubbala S."/>
            <person name="Hirani K."/>
            <person name="Jayaseelan J.C."/>
            <person name="Lara F."/>
            <person name="Munidasa M."/>
            <person name="Palculict T."/>
            <person name="Patil S."/>
            <person name="Pu L.-L."/>
            <person name="Saada N."/>
            <person name="Tang L."/>
            <person name="Weissenberger G."/>
            <person name="Zhu Y."/>
            <person name="Hemphill L."/>
            <person name="Shang Y."/>
            <person name="Youmans B."/>
            <person name="Ayvaz T."/>
            <person name="Ross M."/>
            <person name="Santibanez J."/>
            <person name="Aqrawi P."/>
            <person name="Gross S."/>
            <person name="Joshi V."/>
            <person name="Fowler G."/>
            <person name="Nazareth L."/>
            <person name="Reid J."/>
            <person name="Worley K."/>
            <person name="Petrosino J."/>
            <person name="Highlander S."/>
            <person name="Gibbs R."/>
        </authorList>
    </citation>
    <scope>NUCLEOTIDE SEQUENCE [LARGE SCALE GENOMIC DNA]</scope>
    <source>
        <strain evidence="4 5">ATCC 51599</strain>
    </source>
</reference>
<dbReference type="EMBL" id="AEQP01000008">
    <property type="protein sequence ID" value="EFV94911.1"/>
    <property type="molecule type" value="Genomic_DNA"/>
</dbReference>
<dbReference type="AlphaFoldDB" id="E7RXB5"/>
<dbReference type="HOGENOM" id="CLU_489832_0_0_4"/>
<dbReference type="Proteomes" id="UP000011021">
    <property type="component" value="Unassembled WGS sequence"/>
</dbReference>
<feature type="chain" id="PRO_5003224105" evidence="2">
    <location>
        <begin position="21"/>
        <end position="556"/>
    </location>
</feature>
<keyword evidence="2" id="KW-0732">Signal</keyword>
<dbReference type="GO" id="GO:0004622">
    <property type="term" value="F:phosphatidylcholine lysophospholipase activity"/>
    <property type="evidence" value="ECO:0007669"/>
    <property type="project" value="TreeGrafter"/>
</dbReference>
<dbReference type="SUPFAM" id="SSF52266">
    <property type="entry name" value="SGNH hydrolase"/>
    <property type="match status" value="1"/>
</dbReference>
<evidence type="ECO:0000256" key="2">
    <source>
        <dbReference type="SAM" id="SignalP"/>
    </source>
</evidence>
<gene>
    <name evidence="4" type="ORF">HMPREF0551_1328</name>
</gene>
<dbReference type="PROSITE" id="PS51257">
    <property type="entry name" value="PROKAR_LIPOPROTEIN"/>
    <property type="match status" value="1"/>
</dbReference>
<organism evidence="4 5">
    <name type="scientific">Lautropia mirabilis ATCC 51599</name>
    <dbReference type="NCBI Taxonomy" id="887898"/>
    <lineage>
        <taxon>Bacteria</taxon>
        <taxon>Pseudomonadati</taxon>
        <taxon>Pseudomonadota</taxon>
        <taxon>Betaproteobacteria</taxon>
        <taxon>Burkholderiales</taxon>
        <taxon>Burkholderiaceae</taxon>
        <taxon>Lautropia</taxon>
    </lineage>
</organism>
<feature type="compositionally biased region" description="Low complexity" evidence="1">
    <location>
        <begin position="31"/>
        <end position="56"/>
    </location>
</feature>
<feature type="region of interest" description="Disordered" evidence="1">
    <location>
        <begin position="30"/>
        <end position="56"/>
    </location>
</feature>
<dbReference type="InterPro" id="IPR013830">
    <property type="entry name" value="SGNH_hydro"/>
</dbReference>
<dbReference type="InterPro" id="IPR036514">
    <property type="entry name" value="SGNH_hydro_sf"/>
</dbReference>
<feature type="domain" description="SGNH hydrolase-type esterase" evidence="3">
    <location>
        <begin position="323"/>
        <end position="538"/>
    </location>
</feature>
<dbReference type="InterPro" id="IPR051532">
    <property type="entry name" value="Ester_Hydrolysis_Enzymes"/>
</dbReference>
<sequence>MKISRAVPTAGLLAVSLVLGACGSDSNDNNTASTTNAGAIGTTTGTTGTTGAAGTTTTATGAVNSVAAIKAARTGAHESTSAELTAGYFATAAAAQNATAPATATALGAYGQVFTAADNTATNTRVQLRNLETYVRSGGKWSRVQYSNQVRGAFYNAAYNGDAQACELGTCLRAESSGGVSVKMTAGKLFRFWPEAAFTQSLVKPAQVEAIFTTAQTRLVQDTAGGADDRANAKYLVNTAAAWATDAWVQSGTANGSTGAYSAALTDVGNGQLRLATNDWKAVNFTTATDTQVDELGVAPAGGRAPIANSADNDDDVVRIMYIGDSITQGSAPQAGTAQDSFRRNLWNGLMTDASLPQVDFVGTRLGTSTADVNSCANNTTAVDTGVYKLPEFDTAHQGYWGACVDQVNTALPQALSTLKAAVRDQEPDVAVIHIGTNNLHNDAANGVANAVTQLRAMIETLRAADDDITILVAQVIPYLNTEGGTEEASVAAYNAQIVSQIAPLSTAKSKVVVVDQHAGFATTMLRDRFHPNDQGEAVIADKWLAALKSNNLLKD</sequence>
<evidence type="ECO:0000313" key="4">
    <source>
        <dbReference type="EMBL" id="EFV94911.1"/>
    </source>
</evidence>
<keyword evidence="5" id="KW-1185">Reference proteome</keyword>
<dbReference type="Pfam" id="PF13472">
    <property type="entry name" value="Lipase_GDSL_2"/>
    <property type="match status" value="1"/>
</dbReference>
<evidence type="ECO:0000259" key="3">
    <source>
        <dbReference type="Pfam" id="PF13472"/>
    </source>
</evidence>